<keyword evidence="1" id="KW-0812">Transmembrane</keyword>
<keyword evidence="1" id="KW-0472">Membrane</keyword>
<feature type="non-terminal residue" evidence="2">
    <location>
        <position position="156"/>
    </location>
</feature>
<keyword evidence="1" id="KW-1133">Transmembrane helix</keyword>
<evidence type="ECO:0000313" key="2">
    <source>
        <dbReference type="EMBL" id="NOL60023.1"/>
    </source>
</evidence>
<dbReference type="RefSeq" id="WP_171481499.1">
    <property type="nucleotide sequence ID" value="NZ_JABGBP010000139.1"/>
</dbReference>
<reference evidence="2 3" key="1">
    <citation type="submission" date="2020-05" db="EMBL/GenBank/DDBJ databases">
        <authorList>
            <person name="Zhang R."/>
        </authorList>
    </citation>
    <scope>NUCLEOTIDE SEQUENCE [LARGE SCALE GENOMIC DNA]</scope>
    <source>
        <strain evidence="2 3">DSM 28986</strain>
    </source>
</reference>
<gene>
    <name evidence="2" type="ORF">HLB00_04140</name>
</gene>
<sequence length="156" mass="17464">MKYRRWLIAIGITIMAVDTIVSLRYPKILIYSYWGAFLGFVIPFGIGLSTFLYGIFKAHDYGVNSVIGTLGSGGFTSALRQTKSQGTRIWISDHDVLSDMPGAVKSPDSKTVKYSNIIIKKPYGATKYSRLLNEAANKYLSDELDEEGFYNYIGKH</sequence>
<dbReference type="EMBL" id="JABGBP010000139">
    <property type="protein sequence ID" value="NOL60023.1"/>
    <property type="molecule type" value="Genomic_DNA"/>
</dbReference>
<proteinExistence type="predicted"/>
<dbReference type="Proteomes" id="UP000546917">
    <property type="component" value="Unassembled WGS sequence"/>
</dbReference>
<evidence type="ECO:0000313" key="3">
    <source>
        <dbReference type="Proteomes" id="UP000546917"/>
    </source>
</evidence>
<name>A0A7K4FLX5_9ARCH</name>
<comment type="caution">
    <text evidence="2">The sequence shown here is derived from an EMBL/GenBank/DDBJ whole genome shotgun (WGS) entry which is preliminary data.</text>
</comment>
<evidence type="ECO:0000256" key="1">
    <source>
        <dbReference type="SAM" id="Phobius"/>
    </source>
</evidence>
<accession>A0A7K4FLX5</accession>
<protein>
    <submittedName>
        <fullName evidence="2">Uncharacterized protein</fullName>
    </submittedName>
</protein>
<feature type="transmembrane region" description="Helical" evidence="1">
    <location>
        <begin position="7"/>
        <end position="25"/>
    </location>
</feature>
<dbReference type="AlphaFoldDB" id="A0A7K4FLX5"/>
<feature type="transmembrane region" description="Helical" evidence="1">
    <location>
        <begin position="31"/>
        <end position="56"/>
    </location>
</feature>
<organism evidence="2 3">
    <name type="scientific">Ferroplasma acidiphilum</name>
    <dbReference type="NCBI Taxonomy" id="74969"/>
    <lineage>
        <taxon>Archaea</taxon>
        <taxon>Methanobacteriati</taxon>
        <taxon>Thermoplasmatota</taxon>
        <taxon>Thermoplasmata</taxon>
        <taxon>Thermoplasmatales</taxon>
        <taxon>Ferroplasmaceae</taxon>
        <taxon>Ferroplasma</taxon>
    </lineage>
</organism>